<proteinExistence type="predicted"/>
<sequence length="471" mass="54670">MRESPRNHGENKSVLYFMSLAKYYLWMEKSLAKLVILPFLIFNSALLYAQEMKGDYFLNEIQYDIDGRTRESALENYLDLPEELNFTDFASMDDFADRVVQDLLNLRVFEKVESELIPLENDALSPNDNKSYKMRVVIKDGWTLFPLIVPTFDTNDNLSLKWKINYANVLGSLVEFDIDGDFGIDQHFDDYAVDINYWNIESNFSNIYYRGINYTFSWNQAYARIIEKDGTEYTNHYSFYKTDFFLTGTFDLGNGYFYELGPALEFTYNYQDRLESGTSTFIKEPQSFGIYQKGGQDRVDWMGNFQSGNHYEGEIKTRIVPTQGFKGALYLTNRWFTIFNSRLSYGNRITAFSTYNDELFSLGEYMRGVPDFNLSGDWGFFVNNTLPISLLKWKGVMETQIQPFIDFGLVHPSSKELSPSRDMRLSLGGDLVFFPENISSVNLRLTLGYDLFGPGTPSDRYEILLSTSLFF</sequence>
<protein>
    <recommendedName>
        <fullName evidence="3">Haemolysin activator HlyB C-terminal domain-containing protein</fullName>
    </recommendedName>
</protein>
<accession>A0A5C1QLB1</accession>
<evidence type="ECO:0008006" key="3">
    <source>
        <dbReference type="Google" id="ProtNLM"/>
    </source>
</evidence>
<organism evidence="1 2">
    <name type="scientific">Oceanispirochaeta crateris</name>
    <dbReference type="NCBI Taxonomy" id="2518645"/>
    <lineage>
        <taxon>Bacteria</taxon>
        <taxon>Pseudomonadati</taxon>
        <taxon>Spirochaetota</taxon>
        <taxon>Spirochaetia</taxon>
        <taxon>Spirochaetales</taxon>
        <taxon>Spirochaetaceae</taxon>
        <taxon>Oceanispirochaeta</taxon>
    </lineage>
</organism>
<reference evidence="1 2" key="1">
    <citation type="submission" date="2019-02" db="EMBL/GenBank/DDBJ databases">
        <title>Complete Genome Sequence and Methylome Analysis of free living Spirochaetas.</title>
        <authorList>
            <person name="Fomenkov A."/>
            <person name="Dubinina G."/>
            <person name="Leshcheva N."/>
            <person name="Mikheeva N."/>
            <person name="Grabovich M."/>
            <person name="Vincze T."/>
            <person name="Roberts R.J."/>
        </authorList>
    </citation>
    <scope>NUCLEOTIDE SEQUENCE [LARGE SCALE GENOMIC DNA]</scope>
    <source>
        <strain evidence="1 2">K2</strain>
    </source>
</reference>
<dbReference type="EMBL" id="CP036150">
    <property type="protein sequence ID" value="QEN08411.1"/>
    <property type="molecule type" value="Genomic_DNA"/>
</dbReference>
<dbReference type="KEGG" id="ock:EXM22_10600"/>
<evidence type="ECO:0000313" key="2">
    <source>
        <dbReference type="Proteomes" id="UP000324209"/>
    </source>
</evidence>
<gene>
    <name evidence="1" type="ORF">EXM22_10600</name>
</gene>
<evidence type="ECO:0000313" key="1">
    <source>
        <dbReference type="EMBL" id="QEN08411.1"/>
    </source>
</evidence>
<dbReference type="RefSeq" id="WP_149486492.1">
    <property type="nucleotide sequence ID" value="NZ_CP036150.1"/>
</dbReference>
<keyword evidence="2" id="KW-1185">Reference proteome</keyword>
<name>A0A5C1QLB1_9SPIO</name>
<dbReference type="Proteomes" id="UP000324209">
    <property type="component" value="Chromosome"/>
</dbReference>
<dbReference type="OrthoDB" id="368857at2"/>
<dbReference type="AlphaFoldDB" id="A0A5C1QLB1"/>